<protein>
    <submittedName>
        <fullName evidence="1">Uncharacterized protein</fullName>
    </submittedName>
</protein>
<sequence>MVTTLLERRERTPYGQVPVPVALADDAFPVPLPLLAGEADDDVEPHICRGID</sequence>
<comment type="caution">
    <text evidence="1">The sequence shown here is derived from an EMBL/GenBank/DDBJ whole genome shotgun (WGS) entry which is preliminary data.</text>
</comment>
<proteinExistence type="predicted"/>
<name>A0ABV2W372_9ACTN</name>
<evidence type="ECO:0000313" key="2">
    <source>
        <dbReference type="Proteomes" id="UP001550378"/>
    </source>
</evidence>
<evidence type="ECO:0000313" key="1">
    <source>
        <dbReference type="EMBL" id="MEU0707980.1"/>
    </source>
</evidence>
<dbReference type="EMBL" id="JBEXZR010000007">
    <property type="protein sequence ID" value="MEU0707980.1"/>
    <property type="molecule type" value="Genomic_DNA"/>
</dbReference>
<gene>
    <name evidence="1" type="ORF">ABZ508_11485</name>
</gene>
<organism evidence="1 2">
    <name type="scientific">Streptomyces lavendulocolor</name>
    <dbReference type="NCBI Taxonomy" id="67316"/>
    <lineage>
        <taxon>Bacteria</taxon>
        <taxon>Bacillati</taxon>
        <taxon>Actinomycetota</taxon>
        <taxon>Actinomycetes</taxon>
        <taxon>Kitasatosporales</taxon>
        <taxon>Streptomycetaceae</taxon>
        <taxon>Streptomyces</taxon>
    </lineage>
</organism>
<accession>A0ABV2W372</accession>
<keyword evidence="2" id="KW-1185">Reference proteome</keyword>
<dbReference type="Proteomes" id="UP001550378">
    <property type="component" value="Unassembled WGS sequence"/>
</dbReference>
<dbReference type="RefSeq" id="WP_359658002.1">
    <property type="nucleotide sequence ID" value="NZ_JBEXZO010000031.1"/>
</dbReference>
<reference evidence="1 2" key="1">
    <citation type="submission" date="2024-06" db="EMBL/GenBank/DDBJ databases">
        <title>The Natural Products Discovery Center: Release of the First 8490 Sequenced Strains for Exploring Actinobacteria Biosynthetic Diversity.</title>
        <authorList>
            <person name="Kalkreuter E."/>
            <person name="Kautsar S.A."/>
            <person name="Yang D."/>
            <person name="Bader C.D."/>
            <person name="Teijaro C.N."/>
            <person name="Fluegel L."/>
            <person name="Davis C.M."/>
            <person name="Simpson J.R."/>
            <person name="Lauterbach L."/>
            <person name="Steele A.D."/>
            <person name="Gui C."/>
            <person name="Meng S."/>
            <person name="Li G."/>
            <person name="Viehrig K."/>
            <person name="Ye F."/>
            <person name="Su P."/>
            <person name="Kiefer A.F."/>
            <person name="Nichols A."/>
            <person name="Cepeda A.J."/>
            <person name="Yan W."/>
            <person name="Fan B."/>
            <person name="Jiang Y."/>
            <person name="Adhikari A."/>
            <person name="Zheng C.-J."/>
            <person name="Schuster L."/>
            <person name="Cowan T.M."/>
            <person name="Smanski M.J."/>
            <person name="Chevrette M.G."/>
            <person name="De Carvalho L.P.S."/>
            <person name="Shen B."/>
        </authorList>
    </citation>
    <scope>NUCLEOTIDE SEQUENCE [LARGE SCALE GENOMIC DNA]</scope>
    <source>
        <strain evidence="1 2">NPDC006337</strain>
    </source>
</reference>